<sequence>MNYMIIDCIWHPSNADDFYTHLRLLKNNLKSHHYKTSFGKNTLGGSTQWKFLFDHNTTYSIEIYMSSRNAPGARRVGIVPSKYDFREIRLEDLENSRDIECHNYVLACDIQMSFGKITIHLLRNPIGITSEETFGSQLASLYSCPYPPSLHTQDLYVSSSTSSTSTTNSHNTSNHHNHSSNNVNSNIYNISTHINIVSSNITGLPGCMPDYATNWSSWPESDAHEPVYESMYRLGLIPAVSVCT</sequence>
<name>A0ABR1JDP7_9AGAR</name>
<feature type="compositionally biased region" description="Low complexity" evidence="1">
    <location>
        <begin position="157"/>
        <end position="172"/>
    </location>
</feature>
<reference evidence="2 3" key="1">
    <citation type="submission" date="2024-01" db="EMBL/GenBank/DDBJ databases">
        <title>A draft genome for the cacao thread blight pathogen Marasmiellus scandens.</title>
        <authorList>
            <person name="Baruah I.K."/>
            <person name="Leung J."/>
            <person name="Bukari Y."/>
            <person name="Amoako-Attah I."/>
            <person name="Meinhardt L.W."/>
            <person name="Bailey B.A."/>
            <person name="Cohen S.P."/>
        </authorList>
    </citation>
    <scope>NUCLEOTIDE SEQUENCE [LARGE SCALE GENOMIC DNA]</scope>
    <source>
        <strain evidence="2 3">GH-19</strain>
    </source>
</reference>
<evidence type="ECO:0000256" key="1">
    <source>
        <dbReference type="SAM" id="MobiDB-lite"/>
    </source>
</evidence>
<proteinExistence type="predicted"/>
<dbReference type="EMBL" id="JBANRG010000021">
    <property type="protein sequence ID" value="KAK7456458.1"/>
    <property type="molecule type" value="Genomic_DNA"/>
</dbReference>
<organism evidence="2 3">
    <name type="scientific">Marasmiellus scandens</name>
    <dbReference type="NCBI Taxonomy" id="2682957"/>
    <lineage>
        <taxon>Eukaryota</taxon>
        <taxon>Fungi</taxon>
        <taxon>Dikarya</taxon>
        <taxon>Basidiomycota</taxon>
        <taxon>Agaricomycotina</taxon>
        <taxon>Agaricomycetes</taxon>
        <taxon>Agaricomycetidae</taxon>
        <taxon>Agaricales</taxon>
        <taxon>Marasmiineae</taxon>
        <taxon>Omphalotaceae</taxon>
        <taxon>Marasmiellus</taxon>
    </lineage>
</organism>
<accession>A0ABR1JDP7</accession>
<dbReference type="Proteomes" id="UP001498398">
    <property type="component" value="Unassembled WGS sequence"/>
</dbReference>
<evidence type="ECO:0000313" key="2">
    <source>
        <dbReference type="EMBL" id="KAK7456458.1"/>
    </source>
</evidence>
<comment type="caution">
    <text evidence="2">The sequence shown here is derived from an EMBL/GenBank/DDBJ whole genome shotgun (WGS) entry which is preliminary data.</text>
</comment>
<feature type="region of interest" description="Disordered" evidence="1">
    <location>
        <begin position="157"/>
        <end position="182"/>
    </location>
</feature>
<keyword evidence="3" id="KW-1185">Reference proteome</keyword>
<protein>
    <submittedName>
        <fullName evidence="2">Uncharacterized protein</fullName>
    </submittedName>
</protein>
<evidence type="ECO:0000313" key="3">
    <source>
        <dbReference type="Proteomes" id="UP001498398"/>
    </source>
</evidence>
<gene>
    <name evidence="2" type="ORF">VKT23_010707</name>
</gene>